<feature type="domain" description="Chemotaxis phosphatase CheX-like" evidence="2">
    <location>
        <begin position="42"/>
        <end position="122"/>
    </location>
</feature>
<gene>
    <name evidence="3" type="ORF">A8990_10444</name>
</gene>
<dbReference type="InterPro" id="IPR028051">
    <property type="entry name" value="CheX-like_dom"/>
</dbReference>
<dbReference type="Pfam" id="PF13690">
    <property type="entry name" value="CheX"/>
    <property type="match status" value="1"/>
</dbReference>
<dbReference type="GO" id="GO:0006935">
    <property type="term" value="P:chemotaxis"/>
    <property type="evidence" value="ECO:0007669"/>
    <property type="project" value="UniProtKB-KW"/>
</dbReference>
<evidence type="ECO:0000313" key="3">
    <source>
        <dbReference type="EMBL" id="REE91537.1"/>
    </source>
</evidence>
<proteinExistence type="predicted"/>
<dbReference type="OrthoDB" id="9788100at2"/>
<keyword evidence="1" id="KW-0145">Chemotaxis</keyword>
<dbReference type="Gene3D" id="3.40.1550.10">
    <property type="entry name" value="CheC-like"/>
    <property type="match status" value="1"/>
</dbReference>
<name>A0A3D9SCB4_9BACL</name>
<protein>
    <submittedName>
        <fullName evidence="3">Chemotaxis protein CheX</fullName>
    </submittedName>
</protein>
<sequence>MLNEYDVISKVGQNVLSGYLGLNVETLELQQGANSIESSGVGVALQIIGQMEGQYICTMSTTSVKELVSRMMGGYEIQQLDEMCWSAFQEFGNWFVSGIATELASHGIQVNITHPLIHEGDVTYHSNNNYTVVTMTTEIGKIHVYMQLNEVETT</sequence>
<dbReference type="CDD" id="cd17906">
    <property type="entry name" value="CheX"/>
    <property type="match status" value="1"/>
</dbReference>
<comment type="caution">
    <text evidence="3">The sequence shown here is derived from an EMBL/GenBank/DDBJ whole genome shotgun (WGS) entry which is preliminary data.</text>
</comment>
<dbReference type="PANTHER" id="PTHR39452">
    <property type="entry name" value="CHEY-P PHOSPHATASE CHEX"/>
    <property type="match status" value="1"/>
</dbReference>
<dbReference type="Proteomes" id="UP000256304">
    <property type="component" value="Unassembled WGS sequence"/>
</dbReference>
<dbReference type="EMBL" id="QTTN01000004">
    <property type="protein sequence ID" value="REE91537.1"/>
    <property type="molecule type" value="Genomic_DNA"/>
</dbReference>
<dbReference type="InterPro" id="IPR038756">
    <property type="entry name" value="CheX-like"/>
</dbReference>
<dbReference type="SUPFAM" id="SSF103039">
    <property type="entry name" value="CheC-like"/>
    <property type="match status" value="1"/>
</dbReference>
<evidence type="ECO:0000259" key="2">
    <source>
        <dbReference type="Pfam" id="PF13690"/>
    </source>
</evidence>
<dbReference type="RefSeq" id="WP_116187887.1">
    <property type="nucleotide sequence ID" value="NZ_QTTN01000004.1"/>
</dbReference>
<evidence type="ECO:0000313" key="4">
    <source>
        <dbReference type="Proteomes" id="UP000256304"/>
    </source>
</evidence>
<accession>A0A3D9SCB4</accession>
<keyword evidence="4" id="KW-1185">Reference proteome</keyword>
<evidence type="ECO:0000256" key="1">
    <source>
        <dbReference type="ARBA" id="ARBA00022500"/>
    </source>
</evidence>
<dbReference type="InterPro" id="IPR028976">
    <property type="entry name" value="CheC-like_sf"/>
</dbReference>
<dbReference type="AlphaFoldDB" id="A0A3D9SCB4"/>
<reference evidence="3 4" key="1">
    <citation type="submission" date="2018-08" db="EMBL/GenBank/DDBJ databases">
        <title>Genomic Encyclopedia of Type Strains, Phase III (KMG-III): the genomes of soil and plant-associated and newly described type strains.</title>
        <authorList>
            <person name="Whitman W."/>
        </authorList>
    </citation>
    <scope>NUCLEOTIDE SEQUENCE [LARGE SCALE GENOMIC DNA]</scope>
    <source>
        <strain evidence="3 4">CGMCC 1.10966</strain>
    </source>
</reference>
<organism evidence="3 4">
    <name type="scientific">Paenibacillus taihuensis</name>
    <dbReference type="NCBI Taxonomy" id="1156355"/>
    <lineage>
        <taxon>Bacteria</taxon>
        <taxon>Bacillati</taxon>
        <taxon>Bacillota</taxon>
        <taxon>Bacilli</taxon>
        <taxon>Bacillales</taxon>
        <taxon>Paenibacillaceae</taxon>
        <taxon>Paenibacillus</taxon>
    </lineage>
</organism>
<dbReference type="PANTHER" id="PTHR39452:SF1">
    <property type="entry name" value="CHEY-P PHOSPHATASE CHEX"/>
    <property type="match status" value="1"/>
</dbReference>